<evidence type="ECO:0000313" key="2">
    <source>
        <dbReference type="EMBL" id="MBC3953211.1"/>
    </source>
</evidence>
<keyword evidence="3" id="KW-1185">Reference proteome</keyword>
<keyword evidence="1" id="KW-0732">Signal</keyword>
<gene>
    <name evidence="2" type="ORF">H8S59_25870</name>
</gene>
<organism evidence="2 3">
    <name type="scientific">Pseudomonas folii</name>
    <dbReference type="NCBI Taxonomy" id="2762593"/>
    <lineage>
        <taxon>Bacteria</taxon>
        <taxon>Pseudomonadati</taxon>
        <taxon>Pseudomonadota</taxon>
        <taxon>Gammaproteobacteria</taxon>
        <taxon>Pseudomonadales</taxon>
        <taxon>Pseudomonadaceae</taxon>
        <taxon>Pseudomonas</taxon>
    </lineage>
</organism>
<evidence type="ECO:0000256" key="1">
    <source>
        <dbReference type="SAM" id="SignalP"/>
    </source>
</evidence>
<protein>
    <recommendedName>
        <fullName evidence="4">DUF4124 domain-containing protein</fullName>
    </recommendedName>
</protein>
<accession>A0ABR7B7R7</accession>
<evidence type="ECO:0000313" key="3">
    <source>
        <dbReference type="Proteomes" id="UP000651852"/>
    </source>
</evidence>
<proteinExistence type="predicted"/>
<feature type="signal peptide" evidence="1">
    <location>
        <begin position="1"/>
        <end position="24"/>
    </location>
</feature>
<evidence type="ECO:0008006" key="4">
    <source>
        <dbReference type="Google" id="ProtNLM"/>
    </source>
</evidence>
<name>A0ABR7B7R7_9PSED</name>
<dbReference type="RefSeq" id="WP_187523271.1">
    <property type="nucleotide sequence ID" value="NZ_JACONW010000237.1"/>
</dbReference>
<reference evidence="2 3" key="1">
    <citation type="submission" date="2020-08" db="EMBL/GenBank/DDBJ databases">
        <title>Putative novel bacterial strains isolated from necrotic wheat leaf tissues caused by Xanthomonas translucens.</title>
        <authorList>
            <person name="Tambong J.T."/>
        </authorList>
    </citation>
    <scope>NUCLEOTIDE SEQUENCE [LARGE SCALE GENOMIC DNA]</scope>
    <source>
        <strain evidence="2 3">DOAB 1069</strain>
    </source>
</reference>
<feature type="chain" id="PRO_5045281816" description="DUF4124 domain-containing protein" evidence="1">
    <location>
        <begin position="25"/>
        <end position="63"/>
    </location>
</feature>
<comment type="caution">
    <text evidence="2">The sequence shown here is derived from an EMBL/GenBank/DDBJ whole genome shotgun (WGS) entry which is preliminary data.</text>
</comment>
<dbReference type="EMBL" id="JACONW010000237">
    <property type="protein sequence ID" value="MBC3953211.1"/>
    <property type="molecule type" value="Genomic_DNA"/>
</dbReference>
<dbReference type="Proteomes" id="UP000651852">
    <property type="component" value="Unassembled WGS sequence"/>
</dbReference>
<sequence>MKTHAGFTLILAAAIALASITVQAKNARYYRWQGADRIVCAQTSPGEGWKRLNGSFIKPDCSI</sequence>